<keyword evidence="1" id="KW-0732">Signal</keyword>
<evidence type="ECO:0000313" key="3">
    <source>
        <dbReference type="Proteomes" id="UP000800035"/>
    </source>
</evidence>
<sequence>MKLFLAFTMLGLASLAFAVSAPVQLQVRDFDPSRVADGQLWGRHTCKGRGLMYSMADPAAIQSEWKGDLKKELQTWGYKEVAPGYMICDMKGYWSQATACQALGLDTRPKENPNMGGSNICYKIEHFDDQNKNVPKKEQTYMADGKQYRVTGASFELAVNPVQGAIFQQYVNSPKNSASNLWNKVPSNDELPKLRALSDILWGVWNRQNSNVRNIRYFWVQGVGNTKTKASIARGLRNAGKSLGKWPGTTFTMDTEEGLALLGSENGACFGFFLATHKAELGALIIEKVTVFRDDRTVNVDPDLVFHVKGVAKAQMSEDDLNGSTKEVGKEALWNRTNVVEIHDVGV</sequence>
<dbReference type="EMBL" id="ML976980">
    <property type="protein sequence ID" value="KAF1962039.1"/>
    <property type="molecule type" value="Genomic_DNA"/>
</dbReference>
<feature type="chain" id="PRO_5025668234" evidence="1">
    <location>
        <begin position="19"/>
        <end position="347"/>
    </location>
</feature>
<keyword evidence="3" id="KW-1185">Reference proteome</keyword>
<proteinExistence type="predicted"/>
<evidence type="ECO:0000256" key="1">
    <source>
        <dbReference type="SAM" id="SignalP"/>
    </source>
</evidence>
<protein>
    <submittedName>
        <fullName evidence="2">Uncharacterized protein</fullName>
    </submittedName>
</protein>
<dbReference type="Proteomes" id="UP000800035">
    <property type="component" value="Unassembled WGS sequence"/>
</dbReference>
<reference evidence="2" key="1">
    <citation type="journal article" date="2020" name="Stud. Mycol.">
        <title>101 Dothideomycetes genomes: a test case for predicting lifestyles and emergence of pathogens.</title>
        <authorList>
            <person name="Haridas S."/>
            <person name="Albert R."/>
            <person name="Binder M."/>
            <person name="Bloem J."/>
            <person name="Labutti K."/>
            <person name="Salamov A."/>
            <person name="Andreopoulos B."/>
            <person name="Baker S."/>
            <person name="Barry K."/>
            <person name="Bills G."/>
            <person name="Bluhm B."/>
            <person name="Cannon C."/>
            <person name="Castanera R."/>
            <person name="Culley D."/>
            <person name="Daum C."/>
            <person name="Ezra D."/>
            <person name="Gonzalez J."/>
            <person name="Henrissat B."/>
            <person name="Kuo A."/>
            <person name="Liang C."/>
            <person name="Lipzen A."/>
            <person name="Lutzoni F."/>
            <person name="Magnuson J."/>
            <person name="Mondo S."/>
            <person name="Nolan M."/>
            <person name="Ohm R."/>
            <person name="Pangilinan J."/>
            <person name="Park H.-J."/>
            <person name="Ramirez L."/>
            <person name="Alfaro M."/>
            <person name="Sun H."/>
            <person name="Tritt A."/>
            <person name="Yoshinaga Y."/>
            <person name="Zwiers L.-H."/>
            <person name="Turgeon B."/>
            <person name="Goodwin S."/>
            <person name="Spatafora J."/>
            <person name="Crous P."/>
            <person name="Grigoriev I."/>
        </authorList>
    </citation>
    <scope>NUCLEOTIDE SEQUENCE</scope>
    <source>
        <strain evidence="2">CBS 675.92</strain>
    </source>
</reference>
<gene>
    <name evidence="2" type="ORF">CC80DRAFT_543407</name>
</gene>
<name>A0A6A5UDK9_9PLEO</name>
<dbReference type="AlphaFoldDB" id="A0A6A5UDK9"/>
<dbReference type="OrthoDB" id="5337308at2759"/>
<accession>A0A6A5UDK9</accession>
<evidence type="ECO:0000313" key="2">
    <source>
        <dbReference type="EMBL" id="KAF1962039.1"/>
    </source>
</evidence>
<organism evidence="2 3">
    <name type="scientific">Byssothecium circinans</name>
    <dbReference type="NCBI Taxonomy" id="147558"/>
    <lineage>
        <taxon>Eukaryota</taxon>
        <taxon>Fungi</taxon>
        <taxon>Dikarya</taxon>
        <taxon>Ascomycota</taxon>
        <taxon>Pezizomycotina</taxon>
        <taxon>Dothideomycetes</taxon>
        <taxon>Pleosporomycetidae</taxon>
        <taxon>Pleosporales</taxon>
        <taxon>Massarineae</taxon>
        <taxon>Massarinaceae</taxon>
        <taxon>Byssothecium</taxon>
    </lineage>
</organism>
<feature type="signal peptide" evidence="1">
    <location>
        <begin position="1"/>
        <end position="18"/>
    </location>
</feature>